<keyword evidence="4" id="KW-1185">Reference proteome</keyword>
<dbReference type="CDD" id="cd00371">
    <property type="entry name" value="HMA"/>
    <property type="match status" value="1"/>
</dbReference>
<comment type="caution">
    <text evidence="3">The sequence shown here is derived from an EMBL/GenBank/DDBJ whole genome shotgun (WGS) entry which is preliminary data.</text>
</comment>
<dbReference type="InterPro" id="IPR036163">
    <property type="entry name" value="HMA_dom_sf"/>
</dbReference>
<dbReference type="InterPro" id="IPR000428">
    <property type="entry name" value="Cu-bd"/>
</dbReference>
<name>A0ABS2NP40_9FIRM</name>
<dbReference type="RefSeq" id="WP_204401176.1">
    <property type="nucleotide sequence ID" value="NZ_JAFBEE010000006.1"/>
</dbReference>
<protein>
    <submittedName>
        <fullName evidence="3">Copper ion binding protein</fullName>
    </submittedName>
</protein>
<dbReference type="Proteomes" id="UP001314796">
    <property type="component" value="Unassembled WGS sequence"/>
</dbReference>
<dbReference type="EMBL" id="JAFBEE010000006">
    <property type="protein sequence ID" value="MBM7614705.1"/>
    <property type="molecule type" value="Genomic_DNA"/>
</dbReference>
<dbReference type="Pfam" id="PF00403">
    <property type="entry name" value="HMA"/>
    <property type="match status" value="1"/>
</dbReference>
<proteinExistence type="predicted"/>
<evidence type="ECO:0000313" key="4">
    <source>
        <dbReference type="Proteomes" id="UP001314796"/>
    </source>
</evidence>
<dbReference type="Gene3D" id="3.30.70.100">
    <property type="match status" value="1"/>
</dbReference>
<dbReference type="PROSITE" id="PS01047">
    <property type="entry name" value="HMA_1"/>
    <property type="match status" value="1"/>
</dbReference>
<evidence type="ECO:0000256" key="1">
    <source>
        <dbReference type="ARBA" id="ARBA00022723"/>
    </source>
</evidence>
<dbReference type="PRINTS" id="PR00944">
    <property type="entry name" value="CUEXPORT"/>
</dbReference>
<dbReference type="InterPro" id="IPR006121">
    <property type="entry name" value="HMA_dom"/>
</dbReference>
<evidence type="ECO:0000259" key="2">
    <source>
        <dbReference type="PROSITE" id="PS50846"/>
    </source>
</evidence>
<dbReference type="InterPro" id="IPR017969">
    <property type="entry name" value="Heavy-metal-associated_CS"/>
</dbReference>
<keyword evidence="1" id="KW-0479">Metal-binding</keyword>
<organism evidence="3 4">
    <name type="scientific">Alkaliphilus hydrothermalis</name>
    <dbReference type="NCBI Taxonomy" id="1482730"/>
    <lineage>
        <taxon>Bacteria</taxon>
        <taxon>Bacillati</taxon>
        <taxon>Bacillota</taxon>
        <taxon>Clostridia</taxon>
        <taxon>Peptostreptococcales</taxon>
        <taxon>Natronincolaceae</taxon>
        <taxon>Alkaliphilus</taxon>
    </lineage>
</organism>
<dbReference type="PROSITE" id="PS50846">
    <property type="entry name" value="HMA_2"/>
    <property type="match status" value="1"/>
</dbReference>
<dbReference type="SUPFAM" id="SSF55008">
    <property type="entry name" value="HMA, heavy metal-associated domain"/>
    <property type="match status" value="1"/>
</dbReference>
<reference evidence="3 4" key="1">
    <citation type="submission" date="2021-01" db="EMBL/GenBank/DDBJ databases">
        <title>Genomic Encyclopedia of Type Strains, Phase IV (KMG-IV): sequencing the most valuable type-strain genomes for metagenomic binning, comparative biology and taxonomic classification.</title>
        <authorList>
            <person name="Goeker M."/>
        </authorList>
    </citation>
    <scope>NUCLEOTIDE SEQUENCE [LARGE SCALE GENOMIC DNA]</scope>
    <source>
        <strain evidence="3 4">DSM 25890</strain>
    </source>
</reference>
<gene>
    <name evidence="3" type="ORF">JOC73_001219</name>
</gene>
<sequence length="71" mass="7712">MKKQIKIEGMSCGHCSNHVKNALMEIEGVKDVVVNLADKNAVVEVADNVTDASMKEAIEEAGYDVMGFENI</sequence>
<accession>A0ABS2NP40</accession>
<evidence type="ECO:0000313" key="3">
    <source>
        <dbReference type="EMBL" id="MBM7614705.1"/>
    </source>
</evidence>
<feature type="domain" description="HMA" evidence="2">
    <location>
        <begin position="1"/>
        <end position="66"/>
    </location>
</feature>